<dbReference type="Gene3D" id="3.40.50.2300">
    <property type="match status" value="1"/>
</dbReference>
<evidence type="ECO:0000256" key="1">
    <source>
        <dbReference type="ARBA" id="ARBA00018672"/>
    </source>
</evidence>
<keyword evidence="2" id="KW-0805">Transcription regulation</keyword>
<dbReference type="InterPro" id="IPR018062">
    <property type="entry name" value="HTH_AraC-typ_CS"/>
</dbReference>
<dbReference type="PRINTS" id="PR00032">
    <property type="entry name" value="HTHARAC"/>
</dbReference>
<dbReference type="CDD" id="cd17536">
    <property type="entry name" value="REC_YesN-like"/>
    <property type="match status" value="1"/>
</dbReference>
<evidence type="ECO:0000256" key="2">
    <source>
        <dbReference type="ARBA" id="ARBA00023015"/>
    </source>
</evidence>
<feature type="domain" description="Response regulatory" evidence="8">
    <location>
        <begin position="3"/>
        <end position="120"/>
    </location>
</feature>
<feature type="modified residue" description="4-aspartylphosphate" evidence="6">
    <location>
        <position position="55"/>
    </location>
</feature>
<evidence type="ECO:0000313" key="10">
    <source>
        <dbReference type="Proteomes" id="UP000237749"/>
    </source>
</evidence>
<dbReference type="InterPro" id="IPR018060">
    <property type="entry name" value="HTH_AraC"/>
</dbReference>
<dbReference type="GO" id="GO:0000160">
    <property type="term" value="P:phosphorelay signal transduction system"/>
    <property type="evidence" value="ECO:0007669"/>
    <property type="project" value="InterPro"/>
</dbReference>
<dbReference type="PANTHER" id="PTHR43280:SF2">
    <property type="entry name" value="HTH-TYPE TRANSCRIPTIONAL REGULATOR EXSA"/>
    <property type="match status" value="1"/>
</dbReference>
<dbReference type="SMART" id="SM00448">
    <property type="entry name" value="REC"/>
    <property type="match status" value="1"/>
</dbReference>
<dbReference type="RefSeq" id="WP_104437224.1">
    <property type="nucleotide sequence ID" value="NZ_PTJA01000006.1"/>
</dbReference>
<evidence type="ECO:0000259" key="7">
    <source>
        <dbReference type="PROSITE" id="PS01124"/>
    </source>
</evidence>
<name>A0A2S6HS63_9FIRM</name>
<evidence type="ECO:0000313" key="9">
    <source>
        <dbReference type="EMBL" id="PPK80525.1"/>
    </source>
</evidence>
<evidence type="ECO:0000259" key="8">
    <source>
        <dbReference type="PROSITE" id="PS50110"/>
    </source>
</evidence>
<organism evidence="9 10">
    <name type="scientific">Lacrimispora xylanisolvens</name>
    <dbReference type="NCBI Taxonomy" id="384636"/>
    <lineage>
        <taxon>Bacteria</taxon>
        <taxon>Bacillati</taxon>
        <taxon>Bacillota</taxon>
        <taxon>Clostridia</taxon>
        <taxon>Lachnospirales</taxon>
        <taxon>Lachnospiraceae</taxon>
        <taxon>Lacrimispora</taxon>
    </lineage>
</organism>
<dbReference type="SUPFAM" id="SSF46689">
    <property type="entry name" value="Homeodomain-like"/>
    <property type="match status" value="2"/>
</dbReference>
<reference evidence="9 10" key="1">
    <citation type="submission" date="2018-02" db="EMBL/GenBank/DDBJ databases">
        <title>Genomic Encyclopedia of Archaeal and Bacterial Type Strains, Phase II (KMG-II): from individual species to whole genera.</title>
        <authorList>
            <person name="Goeker M."/>
        </authorList>
    </citation>
    <scope>NUCLEOTIDE SEQUENCE [LARGE SCALE GENOMIC DNA]</scope>
    <source>
        <strain evidence="9 10">DSM 3808</strain>
    </source>
</reference>
<keyword evidence="10" id="KW-1185">Reference proteome</keyword>
<dbReference type="PANTHER" id="PTHR43280">
    <property type="entry name" value="ARAC-FAMILY TRANSCRIPTIONAL REGULATOR"/>
    <property type="match status" value="1"/>
</dbReference>
<evidence type="ECO:0000256" key="6">
    <source>
        <dbReference type="PROSITE-ProRule" id="PRU00169"/>
    </source>
</evidence>
<comment type="function">
    <text evidence="5">May play the central regulatory role in sporulation. It may be an element of the effector pathway responsible for the activation of sporulation genes in response to nutritional stress. Spo0A may act in concert with spo0H (a sigma factor) to control the expression of some genes that are critical to the sporulation process.</text>
</comment>
<dbReference type="GO" id="GO:0043565">
    <property type="term" value="F:sequence-specific DNA binding"/>
    <property type="evidence" value="ECO:0007669"/>
    <property type="project" value="InterPro"/>
</dbReference>
<dbReference type="Proteomes" id="UP000237749">
    <property type="component" value="Unassembled WGS sequence"/>
</dbReference>
<evidence type="ECO:0000256" key="5">
    <source>
        <dbReference type="ARBA" id="ARBA00024867"/>
    </source>
</evidence>
<dbReference type="SUPFAM" id="SSF52172">
    <property type="entry name" value="CheY-like"/>
    <property type="match status" value="1"/>
</dbReference>
<dbReference type="InterPro" id="IPR020449">
    <property type="entry name" value="Tscrpt_reg_AraC-type_HTH"/>
</dbReference>
<dbReference type="InterPro" id="IPR011006">
    <property type="entry name" value="CheY-like_superfamily"/>
</dbReference>
<keyword evidence="3" id="KW-0238">DNA-binding</keyword>
<comment type="caution">
    <text evidence="9">The sequence shown here is derived from an EMBL/GenBank/DDBJ whole genome shotgun (WGS) entry which is preliminary data.</text>
</comment>
<proteinExistence type="predicted"/>
<dbReference type="SMART" id="SM00342">
    <property type="entry name" value="HTH_ARAC"/>
    <property type="match status" value="1"/>
</dbReference>
<dbReference type="InterPro" id="IPR009057">
    <property type="entry name" value="Homeodomain-like_sf"/>
</dbReference>
<dbReference type="GO" id="GO:0003700">
    <property type="term" value="F:DNA-binding transcription factor activity"/>
    <property type="evidence" value="ECO:0007669"/>
    <property type="project" value="InterPro"/>
</dbReference>
<feature type="domain" description="HTH araC/xylS-type" evidence="7">
    <location>
        <begin position="141"/>
        <end position="239"/>
    </location>
</feature>
<keyword evidence="4" id="KW-0804">Transcription</keyword>
<dbReference type="PROSITE" id="PS50110">
    <property type="entry name" value="RESPONSE_REGULATORY"/>
    <property type="match status" value="1"/>
</dbReference>
<dbReference type="PROSITE" id="PS01124">
    <property type="entry name" value="HTH_ARAC_FAMILY_2"/>
    <property type="match status" value="1"/>
</dbReference>
<dbReference type="InterPro" id="IPR001789">
    <property type="entry name" value="Sig_transdc_resp-reg_receiver"/>
</dbReference>
<dbReference type="EMBL" id="PTJA01000006">
    <property type="protein sequence ID" value="PPK80525.1"/>
    <property type="molecule type" value="Genomic_DNA"/>
</dbReference>
<keyword evidence="6" id="KW-0597">Phosphoprotein</keyword>
<gene>
    <name evidence="9" type="ORF">BXY41_106115</name>
</gene>
<dbReference type="Pfam" id="PF12833">
    <property type="entry name" value="HTH_18"/>
    <property type="match status" value="1"/>
</dbReference>
<evidence type="ECO:0000256" key="4">
    <source>
        <dbReference type="ARBA" id="ARBA00023163"/>
    </source>
</evidence>
<dbReference type="Gene3D" id="1.10.10.60">
    <property type="entry name" value="Homeodomain-like"/>
    <property type="match status" value="2"/>
</dbReference>
<dbReference type="Pfam" id="PF00072">
    <property type="entry name" value="Response_reg"/>
    <property type="match status" value="1"/>
</dbReference>
<protein>
    <recommendedName>
        <fullName evidence="1">Stage 0 sporulation protein A homolog</fullName>
    </recommendedName>
</protein>
<dbReference type="AlphaFoldDB" id="A0A2S6HS63"/>
<sequence>MYKLLICEDESLERKALNLIIQRHYPNIHLVGSATTGFEAIKLAHQHLPDIILMDIDMPQCNGLDAQKEICNFLPNVNTVIITAYNEFTYAQQAIKCGVIDFLLKPIAPNDLYNCLDKILGSMKKKDTSPTVPPKYTDYIQEILNYIDYHFLDDLSLSDLACEFNLNEKYLSRYFKQKTGTSFTEYIIKLKIERSKNMLKFSDAPIYEIAADLNFNDASYFTKVFQKQEGISPSQYRKKAGNFQIV</sequence>
<dbReference type="PROSITE" id="PS00041">
    <property type="entry name" value="HTH_ARAC_FAMILY_1"/>
    <property type="match status" value="1"/>
</dbReference>
<accession>A0A2S6HS63</accession>
<evidence type="ECO:0000256" key="3">
    <source>
        <dbReference type="ARBA" id="ARBA00023125"/>
    </source>
</evidence>
<dbReference type="OrthoDB" id="9789181at2"/>